<dbReference type="AlphaFoldDB" id="A0A1M4XJT8"/>
<dbReference type="InterPro" id="IPR006660">
    <property type="entry name" value="Arsenate_reductase-like"/>
</dbReference>
<dbReference type="SUPFAM" id="SSF52833">
    <property type="entry name" value="Thioredoxin-like"/>
    <property type="match status" value="1"/>
</dbReference>
<dbReference type="NCBIfam" id="TIGR01617">
    <property type="entry name" value="arsC_related"/>
    <property type="match status" value="1"/>
</dbReference>
<dbReference type="NCBIfam" id="NF008107">
    <property type="entry name" value="PRK10853.1"/>
    <property type="match status" value="1"/>
</dbReference>
<dbReference type="InterPro" id="IPR006504">
    <property type="entry name" value="Tscrpt_reg_Spx/MgsR"/>
</dbReference>
<evidence type="ECO:0000256" key="1">
    <source>
        <dbReference type="ARBA" id="ARBA00007198"/>
    </source>
</evidence>
<dbReference type="Proteomes" id="UP000184159">
    <property type="component" value="Unassembled WGS sequence"/>
</dbReference>
<dbReference type="InterPro" id="IPR036249">
    <property type="entry name" value="Thioredoxin-like_sf"/>
</dbReference>
<dbReference type="PANTHER" id="PTHR30041">
    <property type="entry name" value="ARSENATE REDUCTASE"/>
    <property type="match status" value="1"/>
</dbReference>
<gene>
    <name evidence="3" type="ORF">SAMN02745781_01079</name>
</gene>
<dbReference type="CDD" id="cd03035">
    <property type="entry name" value="ArsC_Yffb"/>
    <property type="match status" value="1"/>
</dbReference>
<dbReference type="PROSITE" id="PS51353">
    <property type="entry name" value="ARSC"/>
    <property type="match status" value="1"/>
</dbReference>
<evidence type="ECO:0000256" key="2">
    <source>
        <dbReference type="PROSITE-ProRule" id="PRU01282"/>
    </source>
</evidence>
<dbReference type="Pfam" id="PF03960">
    <property type="entry name" value="ArsC"/>
    <property type="match status" value="1"/>
</dbReference>
<dbReference type="EMBL" id="FQUH01000004">
    <property type="protein sequence ID" value="SHE93765.1"/>
    <property type="molecule type" value="Genomic_DNA"/>
</dbReference>
<protein>
    <submittedName>
        <fullName evidence="3">Transcriptional regulator, Spx/MgsR family</fullName>
    </submittedName>
</protein>
<comment type="similarity">
    <text evidence="1 2">Belongs to the ArsC family.</text>
</comment>
<evidence type="ECO:0000313" key="4">
    <source>
        <dbReference type="Proteomes" id="UP000184159"/>
    </source>
</evidence>
<name>A0A1M4XJT8_VIBGA</name>
<evidence type="ECO:0000313" key="3">
    <source>
        <dbReference type="EMBL" id="SHE93765.1"/>
    </source>
</evidence>
<reference evidence="4" key="1">
    <citation type="submission" date="2016-11" db="EMBL/GenBank/DDBJ databases">
        <authorList>
            <person name="Varghese N."/>
            <person name="Submissions S."/>
        </authorList>
    </citation>
    <scope>NUCLEOTIDE SEQUENCE [LARGE SCALE GENOMIC DNA]</scope>
    <source>
        <strain evidence="4">DSM 21264</strain>
    </source>
</reference>
<keyword evidence="4" id="KW-1185">Reference proteome</keyword>
<dbReference type="PANTHER" id="PTHR30041:SF8">
    <property type="entry name" value="PROTEIN YFFB"/>
    <property type="match status" value="1"/>
</dbReference>
<dbReference type="Gene3D" id="3.40.30.10">
    <property type="entry name" value="Glutaredoxin"/>
    <property type="match status" value="1"/>
</dbReference>
<dbReference type="RefSeq" id="WP_072956535.1">
    <property type="nucleotide sequence ID" value="NZ_FQUH01000004.1"/>
</dbReference>
<organism evidence="3 4">
    <name type="scientific">Vibrio gazogenes DSM 21264 = NBRC 103151</name>
    <dbReference type="NCBI Taxonomy" id="1123492"/>
    <lineage>
        <taxon>Bacteria</taxon>
        <taxon>Pseudomonadati</taxon>
        <taxon>Pseudomonadota</taxon>
        <taxon>Gammaproteobacteria</taxon>
        <taxon>Vibrionales</taxon>
        <taxon>Vibrionaceae</taxon>
        <taxon>Vibrio</taxon>
    </lineage>
</organism>
<sequence length="115" mass="13480">MTITLYGIPNCDTIKKARRWLDAENIEYRFHDFRKDGIHAELVEEFCQNLEWDKVVNKRGTTYRQLTQAQKDSLNSTTVIPLLVEYPAMIKRPVLVVNNTFHLGFSPEQYSEIFA</sequence>
<accession>A0A1M4XJT8</accession>
<proteinExistence type="inferred from homology"/>